<dbReference type="FunFam" id="2.40.30.10:FF:000079">
    <property type="entry name" value="60S ribosomal protein L3"/>
    <property type="match status" value="1"/>
</dbReference>
<dbReference type="InterPro" id="IPR000597">
    <property type="entry name" value="Ribosomal_uL3"/>
</dbReference>
<dbReference type="GO" id="GO:0022625">
    <property type="term" value="C:cytosolic large ribosomal subunit"/>
    <property type="evidence" value="ECO:0007669"/>
    <property type="project" value="TreeGrafter"/>
</dbReference>
<dbReference type="Pfam" id="PF00297">
    <property type="entry name" value="Ribosomal_L3"/>
    <property type="match status" value="1"/>
</dbReference>
<dbReference type="FunFam" id="2.40.30.10:FF:000351">
    <property type="entry name" value="Ribosomal protein L3"/>
    <property type="match status" value="1"/>
</dbReference>
<dbReference type="PANTHER" id="PTHR11363:SF5">
    <property type="entry name" value="LARGE RIBOSOMAL SUBUNIT PROTEIN UL3"/>
    <property type="match status" value="1"/>
</dbReference>
<dbReference type="FunFam" id="4.10.960.10:FF:000002">
    <property type="entry name" value="60S ribosomal protein L3"/>
    <property type="match status" value="1"/>
</dbReference>
<dbReference type="InterPro" id="IPR045077">
    <property type="entry name" value="L3_arc_euk"/>
</dbReference>
<evidence type="ECO:0000256" key="3">
    <source>
        <dbReference type="ARBA" id="ARBA00023274"/>
    </source>
</evidence>
<dbReference type="Proteomes" id="UP000054561">
    <property type="component" value="Unassembled WGS sequence"/>
</dbReference>
<dbReference type="Gene3D" id="4.10.960.10">
    <property type="entry name" value="Ribosomal protein L3, domain 3"/>
    <property type="match status" value="1"/>
</dbReference>
<dbReference type="GO" id="GO:0006412">
    <property type="term" value="P:translation"/>
    <property type="evidence" value="ECO:0007669"/>
    <property type="project" value="InterPro"/>
</dbReference>
<dbReference type="EMBL" id="KQ001752">
    <property type="protein sequence ID" value="KJP85083.1"/>
    <property type="molecule type" value="Genomic_DNA"/>
</dbReference>
<dbReference type="FunFam" id="4.10.960.10:FF:000001">
    <property type="entry name" value="60S ribosomal protein L3"/>
    <property type="match status" value="1"/>
</dbReference>
<dbReference type="SUPFAM" id="SSF50447">
    <property type="entry name" value="Translation proteins"/>
    <property type="match status" value="1"/>
</dbReference>
<keyword evidence="3 4" id="KW-0687">Ribonucleoprotein</keyword>
<dbReference type="PROSITE" id="PS00474">
    <property type="entry name" value="RIBOSOMAL_L3"/>
    <property type="match status" value="1"/>
</dbReference>
<dbReference type="Gene3D" id="3.30.1430.10">
    <property type="match status" value="1"/>
</dbReference>
<evidence type="ECO:0000256" key="4">
    <source>
        <dbReference type="RuleBase" id="RU003905"/>
    </source>
</evidence>
<evidence type="ECO:0008006" key="7">
    <source>
        <dbReference type="Google" id="ProtNLM"/>
    </source>
</evidence>
<dbReference type="InterPro" id="IPR009000">
    <property type="entry name" value="Transl_B-barrel_sf"/>
</dbReference>
<dbReference type="RefSeq" id="XP_012338299.1">
    <property type="nucleotide sequence ID" value="XM_012482876.1"/>
</dbReference>
<keyword evidence="2 4" id="KW-0689">Ribosomal protein</keyword>
<dbReference type="AlphaFoldDB" id="A0A0D9QDK8"/>
<dbReference type="InterPro" id="IPR044892">
    <property type="entry name" value="Ribosomal_L3_dom_3_arc_sf"/>
</dbReference>
<accession>A0A0D9QDK8</accession>
<keyword evidence="6" id="KW-1185">Reference proteome</keyword>
<evidence type="ECO:0000256" key="1">
    <source>
        <dbReference type="ARBA" id="ARBA00006540"/>
    </source>
</evidence>
<dbReference type="InterPro" id="IPR019926">
    <property type="entry name" value="Ribosomal_uL3_CS"/>
</dbReference>
<protein>
    <recommendedName>
        <fullName evidence="7">60S ribosomal protein L3</fullName>
    </recommendedName>
</protein>
<dbReference type="FunFam" id="3.30.1430.10:FF:000001">
    <property type="entry name" value="60S ribosomal protein L3"/>
    <property type="match status" value="1"/>
</dbReference>
<dbReference type="OrthoDB" id="1611972at2759"/>
<dbReference type="GeneID" id="24270588"/>
<dbReference type="Gene3D" id="2.40.30.10">
    <property type="entry name" value="Translation factors"/>
    <property type="match status" value="1"/>
</dbReference>
<sequence>MSHRKFERPRHGSLGFLPRKRCKRLRGKIRSFPKDDKEKPPHFTAFMGYKAGMTHIVREVDKPGSKLHKKEIVEACTIIECAPMVVVGMVGYRETPKGLRILSTVWANHVSDEFRRRYYKNWYKSDKKAFTKALMVPKLTKESLYKRIEKYCTVLRAVCHTQPSKTPLTMKKAHIMEIQINGGGMKEKIDFLKELLEKNLPVSNVFNTNEMIDVISVTKGHGTKGVVSRYGVKRLPRKTHRGLRKVACIGAWHPARVQFQVPRHGQKGYFHRTERNKKIYRIGLKKDKNNASTDADITEKKITPMGGFPHYGVVNEDFILLKGCVAGTKKRPITLRKTLVPQVSRDALAQVSLKFIDTSSKIGHGRFQTSEEKIKYYGPLKKDLKA</sequence>
<gene>
    <name evidence="5" type="ORF">AK88_05274</name>
</gene>
<comment type="similarity">
    <text evidence="1 4">Belongs to the universal ribosomal protein uL3 family.</text>
</comment>
<evidence type="ECO:0000313" key="6">
    <source>
        <dbReference type="Proteomes" id="UP000054561"/>
    </source>
</evidence>
<reference evidence="5 6" key="1">
    <citation type="submission" date="2014-03" db="EMBL/GenBank/DDBJ databases">
        <title>The Genome Sequence of Plasmodium fragile nilgiri.</title>
        <authorList>
            <consortium name="The Broad Institute Genomics Platform"/>
            <consortium name="The Broad Institute Genome Sequencing Center for Infectious Disease"/>
            <person name="Neafsey D."/>
            <person name="Duraisingh M."/>
            <person name="Young S.K."/>
            <person name="Zeng Q."/>
            <person name="Gargeya S."/>
            <person name="Abouelleil A."/>
            <person name="Alvarado L."/>
            <person name="Chapman S.B."/>
            <person name="Gainer-Dewar J."/>
            <person name="Goldberg J."/>
            <person name="Griggs A."/>
            <person name="Gujja S."/>
            <person name="Hansen M."/>
            <person name="Howarth C."/>
            <person name="Imamovic A."/>
            <person name="Larimer J."/>
            <person name="Pearson M."/>
            <person name="Poon T.W."/>
            <person name="Priest M."/>
            <person name="Roberts A."/>
            <person name="Saif S."/>
            <person name="Shea T."/>
            <person name="Sykes S."/>
            <person name="Wortman J."/>
            <person name="Nusbaum C."/>
            <person name="Birren B."/>
        </authorList>
    </citation>
    <scope>NUCLEOTIDE SEQUENCE [LARGE SCALE GENOMIC DNA]</scope>
    <source>
        <strain evidence="6">nilgiri</strain>
    </source>
</reference>
<dbReference type="GO" id="GO:0003735">
    <property type="term" value="F:structural constituent of ribosome"/>
    <property type="evidence" value="ECO:0007669"/>
    <property type="project" value="InterPro"/>
</dbReference>
<dbReference type="VEuPathDB" id="PlasmoDB:AK88_05274"/>
<proteinExistence type="inferred from homology"/>
<dbReference type="PANTHER" id="PTHR11363">
    <property type="entry name" value="60S RIBOSOMAL PROTEIN L3-RELATED"/>
    <property type="match status" value="1"/>
</dbReference>
<organism evidence="5 6">
    <name type="scientific">Plasmodium fragile</name>
    <dbReference type="NCBI Taxonomy" id="5857"/>
    <lineage>
        <taxon>Eukaryota</taxon>
        <taxon>Sar</taxon>
        <taxon>Alveolata</taxon>
        <taxon>Apicomplexa</taxon>
        <taxon>Aconoidasida</taxon>
        <taxon>Haemosporida</taxon>
        <taxon>Plasmodiidae</taxon>
        <taxon>Plasmodium</taxon>
        <taxon>Plasmodium (Plasmodium)</taxon>
    </lineage>
</organism>
<dbReference type="GO" id="GO:0003723">
    <property type="term" value="F:RNA binding"/>
    <property type="evidence" value="ECO:0007669"/>
    <property type="project" value="TreeGrafter"/>
</dbReference>
<dbReference type="OMA" id="QRTEYNK"/>
<evidence type="ECO:0000313" key="5">
    <source>
        <dbReference type="EMBL" id="KJP85083.1"/>
    </source>
</evidence>
<evidence type="ECO:0000256" key="2">
    <source>
        <dbReference type="ARBA" id="ARBA00022980"/>
    </source>
</evidence>
<name>A0A0D9QDK8_PLAFR</name>